<dbReference type="GO" id="GO:0099621">
    <property type="term" value="F:undecaprenyl-phosphate 4-deoxy-4-formamido-L-arabinose transferase activity"/>
    <property type="evidence" value="ECO:0007669"/>
    <property type="project" value="TreeGrafter"/>
</dbReference>
<evidence type="ECO:0000256" key="3">
    <source>
        <dbReference type="ARBA" id="ARBA00022679"/>
    </source>
</evidence>
<feature type="transmembrane region" description="Helical" evidence="8">
    <location>
        <begin position="230"/>
        <end position="252"/>
    </location>
</feature>
<dbReference type="SUPFAM" id="SSF53448">
    <property type="entry name" value="Nucleotide-diphospho-sugar transferases"/>
    <property type="match status" value="1"/>
</dbReference>
<name>A0A6I6G4X8_9BACT</name>
<evidence type="ECO:0000256" key="6">
    <source>
        <dbReference type="ARBA" id="ARBA00022989"/>
    </source>
</evidence>
<evidence type="ECO:0000313" key="10">
    <source>
        <dbReference type="EMBL" id="QGW27157.1"/>
    </source>
</evidence>
<dbReference type="GO" id="GO:0009103">
    <property type="term" value="P:lipopolysaccharide biosynthetic process"/>
    <property type="evidence" value="ECO:0007669"/>
    <property type="project" value="UniProtKB-KW"/>
</dbReference>
<accession>A0A6I6G4X8</accession>
<dbReference type="InterPro" id="IPR001173">
    <property type="entry name" value="Glyco_trans_2-like"/>
</dbReference>
<dbReference type="GO" id="GO:0005886">
    <property type="term" value="C:plasma membrane"/>
    <property type="evidence" value="ECO:0007669"/>
    <property type="project" value="TreeGrafter"/>
</dbReference>
<feature type="domain" description="Glycosyltransferase 2-like" evidence="9">
    <location>
        <begin position="4"/>
        <end position="164"/>
    </location>
</feature>
<keyword evidence="6 8" id="KW-1133">Transmembrane helix</keyword>
<gene>
    <name evidence="10" type="ORF">GLV81_02715</name>
</gene>
<reference evidence="10 11" key="1">
    <citation type="submission" date="2019-11" db="EMBL/GenBank/DDBJ databases">
        <authorList>
            <person name="Im W.T."/>
        </authorList>
    </citation>
    <scope>NUCLEOTIDE SEQUENCE [LARGE SCALE GENOMIC DNA]</scope>
    <source>
        <strain evidence="10 11">SB-02</strain>
    </source>
</reference>
<organism evidence="10 11">
    <name type="scientific">Phnomibacter ginsenosidimutans</name>
    <dbReference type="NCBI Taxonomy" id="2676868"/>
    <lineage>
        <taxon>Bacteria</taxon>
        <taxon>Pseudomonadati</taxon>
        <taxon>Bacteroidota</taxon>
        <taxon>Chitinophagia</taxon>
        <taxon>Chitinophagales</taxon>
        <taxon>Chitinophagaceae</taxon>
        <taxon>Phnomibacter</taxon>
    </lineage>
</organism>
<evidence type="ECO:0000256" key="5">
    <source>
        <dbReference type="ARBA" id="ARBA00022985"/>
    </source>
</evidence>
<sequence length="311" mass="35950">MLLSVIIPVYNSEHTIGPLVDLLQSSLHHTSFEIVLVNDGSRDRSGKIIMQLAKQYPNVQAISLRRNFGEFNTVMCGLNHCKGDYATIIDDDFQNPPTEILKLLQKAQQDDLDVVYANYGKKEHSLFRNMGSRLFNWLISQLMDKPKHLYLSSFKVISRPVIDEIIRYKGPYPFIDGLIFAVTRNVDSQLVDHQKRKEGKSNYSIRRLVSLFLNMFIICSPRPLRILFMSGWLFIALGLLAVVFETILLWFFEEYYKAEHIVWITLVLVMGLQFFAMGLLGEYLGKIMMTQNGWPQYVIKQQSGKDDRQEA</sequence>
<dbReference type="InterPro" id="IPR050256">
    <property type="entry name" value="Glycosyltransferase_2"/>
</dbReference>
<dbReference type="Proteomes" id="UP000426027">
    <property type="component" value="Chromosome"/>
</dbReference>
<keyword evidence="4 8" id="KW-0812">Transmembrane</keyword>
<proteinExistence type="predicted"/>
<dbReference type="PANTHER" id="PTHR48090:SF3">
    <property type="entry name" value="UNDECAPRENYL-PHOSPHATE 4-DEOXY-4-FORMAMIDO-L-ARABINOSE TRANSFERASE"/>
    <property type="match status" value="1"/>
</dbReference>
<keyword evidence="5" id="KW-0448">Lipopolysaccharide biosynthesis</keyword>
<keyword evidence="7 8" id="KW-0472">Membrane</keyword>
<evidence type="ECO:0000256" key="7">
    <source>
        <dbReference type="ARBA" id="ARBA00023136"/>
    </source>
</evidence>
<dbReference type="CDD" id="cd04187">
    <property type="entry name" value="DPM1_like_bac"/>
    <property type="match status" value="1"/>
</dbReference>
<evidence type="ECO:0000256" key="2">
    <source>
        <dbReference type="ARBA" id="ARBA00022676"/>
    </source>
</evidence>
<keyword evidence="3 10" id="KW-0808">Transferase</keyword>
<dbReference type="InterPro" id="IPR029044">
    <property type="entry name" value="Nucleotide-diphossugar_trans"/>
</dbReference>
<evidence type="ECO:0000256" key="1">
    <source>
        <dbReference type="ARBA" id="ARBA00022475"/>
    </source>
</evidence>
<dbReference type="AlphaFoldDB" id="A0A6I6G4X8"/>
<dbReference type="RefSeq" id="WP_157476634.1">
    <property type="nucleotide sequence ID" value="NZ_CP046566.1"/>
</dbReference>
<evidence type="ECO:0000313" key="11">
    <source>
        <dbReference type="Proteomes" id="UP000426027"/>
    </source>
</evidence>
<dbReference type="Pfam" id="PF00535">
    <property type="entry name" value="Glycos_transf_2"/>
    <property type="match status" value="1"/>
</dbReference>
<dbReference type="PANTHER" id="PTHR48090">
    <property type="entry name" value="UNDECAPRENYL-PHOSPHATE 4-DEOXY-4-FORMAMIDO-L-ARABINOSE TRANSFERASE-RELATED"/>
    <property type="match status" value="1"/>
</dbReference>
<feature type="transmembrane region" description="Helical" evidence="8">
    <location>
        <begin position="261"/>
        <end position="280"/>
    </location>
</feature>
<evidence type="ECO:0000256" key="8">
    <source>
        <dbReference type="SAM" id="Phobius"/>
    </source>
</evidence>
<keyword evidence="11" id="KW-1185">Reference proteome</keyword>
<protein>
    <submittedName>
        <fullName evidence="10">Glycosyltransferase</fullName>
    </submittedName>
</protein>
<keyword evidence="2" id="KW-0328">Glycosyltransferase</keyword>
<evidence type="ECO:0000259" key="9">
    <source>
        <dbReference type="Pfam" id="PF00535"/>
    </source>
</evidence>
<dbReference type="KEGG" id="fls:GLV81_02715"/>
<keyword evidence="1" id="KW-1003">Cell membrane</keyword>
<dbReference type="EMBL" id="CP046566">
    <property type="protein sequence ID" value="QGW27157.1"/>
    <property type="molecule type" value="Genomic_DNA"/>
</dbReference>
<dbReference type="Gene3D" id="3.90.550.10">
    <property type="entry name" value="Spore Coat Polysaccharide Biosynthesis Protein SpsA, Chain A"/>
    <property type="match status" value="1"/>
</dbReference>
<evidence type="ECO:0000256" key="4">
    <source>
        <dbReference type="ARBA" id="ARBA00022692"/>
    </source>
</evidence>